<dbReference type="CDD" id="cd00093">
    <property type="entry name" value="HTH_XRE"/>
    <property type="match status" value="1"/>
</dbReference>
<dbReference type="AlphaFoldDB" id="A0A1V0PHQ9"/>
<dbReference type="EMBL" id="CP015899">
    <property type="protein sequence ID" value="ARE28810.1"/>
    <property type="molecule type" value="Genomic_DNA"/>
</dbReference>
<dbReference type="GO" id="GO:0003677">
    <property type="term" value="F:DNA binding"/>
    <property type="evidence" value="ECO:0007669"/>
    <property type="project" value="InterPro"/>
</dbReference>
<dbReference type="SUPFAM" id="SSF47413">
    <property type="entry name" value="lambda repressor-like DNA-binding domains"/>
    <property type="match status" value="1"/>
</dbReference>
<sequence length="111" mass="13199">MDESIFYKRLKLLSKNLGKSLNQVERELGYSRNGLNNYKMNHMPSALRLLELSEYFNVSPEYLFGKSELYELKGHDDKNSAEIIFRRLDEKQKLNMCKITNNWLIHEKNVI</sequence>
<dbReference type="InterPro" id="IPR010982">
    <property type="entry name" value="Lambda_DNA-bd_dom_sf"/>
</dbReference>
<dbReference type="InterPro" id="IPR001387">
    <property type="entry name" value="Cro/C1-type_HTH"/>
</dbReference>
<evidence type="ECO:0000313" key="2">
    <source>
        <dbReference type="Proteomes" id="UP000191806"/>
    </source>
</evidence>
<evidence type="ECO:0000313" key="1">
    <source>
        <dbReference type="EMBL" id="ARE28810.1"/>
    </source>
</evidence>
<dbReference type="Gene3D" id="1.10.260.40">
    <property type="entry name" value="lambda repressor-like DNA-binding domains"/>
    <property type="match status" value="1"/>
</dbReference>
<dbReference type="RefSeq" id="WP_032949822.1">
    <property type="nucleotide sequence ID" value="NZ_CP015899.2"/>
</dbReference>
<name>A0A1V0PHQ9_LACLC</name>
<dbReference type="PROSITE" id="PS50943">
    <property type="entry name" value="HTH_CROC1"/>
    <property type="match status" value="1"/>
</dbReference>
<proteinExistence type="predicted"/>
<protein>
    <submittedName>
        <fullName evidence="1">Helix-turn-helix transcriptional regulator</fullName>
    </submittedName>
</protein>
<reference evidence="1 2" key="1">
    <citation type="journal article" date="2017" name="BMC Genomics">
        <title>Comparative and functional genomics of the Lactococcus lactis taxon; insights into evolution and niche adaptation.</title>
        <authorList>
            <person name="Kelleher P."/>
            <person name="Bottacini F."/>
            <person name="Mahony J."/>
            <person name="Kilcawley K.N."/>
            <person name="van Sinderen D."/>
        </authorList>
    </citation>
    <scope>NUCLEOTIDE SEQUENCE [LARGE SCALE GENOMIC DNA]</scope>
    <source>
        <strain evidence="1 2">JM1</strain>
    </source>
</reference>
<dbReference type="SMART" id="SM00530">
    <property type="entry name" value="HTH_XRE"/>
    <property type="match status" value="1"/>
</dbReference>
<accession>A0A1V0PHQ9</accession>
<organism evidence="1 2">
    <name type="scientific">Lactococcus lactis subsp. cremoris</name>
    <name type="common">Streptococcus cremoris</name>
    <dbReference type="NCBI Taxonomy" id="1359"/>
    <lineage>
        <taxon>Bacteria</taxon>
        <taxon>Bacillati</taxon>
        <taxon>Bacillota</taxon>
        <taxon>Bacilli</taxon>
        <taxon>Lactobacillales</taxon>
        <taxon>Streptococcaceae</taxon>
        <taxon>Lactococcus</taxon>
    </lineage>
</organism>
<gene>
    <name evidence="1" type="ORF">LLJM1_1451</name>
</gene>
<dbReference type="Proteomes" id="UP000191806">
    <property type="component" value="Chromosome"/>
</dbReference>
<dbReference type="Pfam" id="PF12844">
    <property type="entry name" value="HTH_19"/>
    <property type="match status" value="1"/>
</dbReference>